<evidence type="ECO:0000313" key="7">
    <source>
        <dbReference type="Proteomes" id="UP000649259"/>
    </source>
</evidence>
<name>A0ABQ3RUU7_9ACTN</name>
<evidence type="ECO:0000256" key="3">
    <source>
        <dbReference type="ARBA" id="ARBA00022679"/>
    </source>
</evidence>
<dbReference type="Proteomes" id="UP000649259">
    <property type="component" value="Unassembled WGS sequence"/>
</dbReference>
<evidence type="ECO:0000256" key="4">
    <source>
        <dbReference type="SAM" id="MobiDB-lite"/>
    </source>
</evidence>
<dbReference type="InterPro" id="IPR001173">
    <property type="entry name" value="Glyco_trans_2-like"/>
</dbReference>
<evidence type="ECO:0000256" key="2">
    <source>
        <dbReference type="ARBA" id="ARBA00022676"/>
    </source>
</evidence>
<dbReference type="PANTHER" id="PTHR43398">
    <property type="entry name" value="DOLICHOL-PHOSPHATE MANNOSYLTRANSFERASE SUBUNIT 1"/>
    <property type="match status" value="1"/>
</dbReference>
<accession>A0ABQ3RUU7</accession>
<evidence type="ECO:0000259" key="5">
    <source>
        <dbReference type="Pfam" id="PF00535"/>
    </source>
</evidence>
<keyword evidence="3" id="KW-0808">Transferase</keyword>
<comment type="caution">
    <text evidence="6">The sequence shown here is derived from an EMBL/GenBank/DDBJ whole genome shotgun (WGS) entry which is preliminary data.</text>
</comment>
<sequence length="410" mass="41759">MNDGDGTLAAQDRGRQFGPLGTALVIIPTYNEAENIKSIVGRVRKAVPEAHVLVADDNSPDGTGKLADELAAGDDRVRVLHRKGKEGLGAAYLAGFRWGLENDYGVLIEMDADGSHQPEELPRLLTALKSADLVLGSRWVPGGRVVNWPRSREVISRGGSLYSRLALDLPLRDITGGYRAFRRETLEGLGLEEVASQGYCFQVDLARRAVKAGFHVVEVPITFVEREHGDSKMSRDILVEALWRVTAWGVGERVGKITGRGGGRAERPVTPGDSRGGASRPAAAASVSGGATARAAGDAVGSDEDGPGTESAAVVSGHETSAGPGTPDETGREAGGAAGTAAAGSGRADAASATSDEGAPSGDDAADASADDAGPAGGEAVEPAEAAGDGSGADAKAAGSGDEGKPHSAR</sequence>
<comment type="similarity">
    <text evidence="1">Belongs to the glycosyltransferase 2 family.</text>
</comment>
<protein>
    <recommendedName>
        <fullName evidence="5">Glycosyltransferase 2-like domain-containing protein</fullName>
    </recommendedName>
</protein>
<dbReference type="SUPFAM" id="SSF53448">
    <property type="entry name" value="Nucleotide-diphospho-sugar transferases"/>
    <property type="match status" value="1"/>
</dbReference>
<feature type="compositionally biased region" description="Low complexity" evidence="4">
    <location>
        <begin position="339"/>
        <end position="363"/>
    </location>
</feature>
<organism evidence="6 7">
    <name type="scientific">Streptomyces asoensis</name>
    <dbReference type="NCBI Taxonomy" id="249586"/>
    <lineage>
        <taxon>Bacteria</taxon>
        <taxon>Bacillati</taxon>
        <taxon>Actinomycetota</taxon>
        <taxon>Actinomycetes</taxon>
        <taxon>Kitasatosporales</taxon>
        <taxon>Streptomycetaceae</taxon>
        <taxon>Streptomyces</taxon>
    </lineage>
</organism>
<evidence type="ECO:0000313" key="6">
    <source>
        <dbReference type="EMBL" id="GHI59620.1"/>
    </source>
</evidence>
<dbReference type="Pfam" id="PF00535">
    <property type="entry name" value="Glycos_transf_2"/>
    <property type="match status" value="1"/>
</dbReference>
<dbReference type="PANTHER" id="PTHR43398:SF1">
    <property type="entry name" value="DOLICHOL-PHOSPHATE MANNOSYLTRANSFERASE SUBUNIT 1"/>
    <property type="match status" value="1"/>
</dbReference>
<dbReference type="InterPro" id="IPR029044">
    <property type="entry name" value="Nucleotide-diphossugar_trans"/>
</dbReference>
<dbReference type="InterPro" id="IPR039528">
    <property type="entry name" value="DPM1-like"/>
</dbReference>
<feature type="region of interest" description="Disordered" evidence="4">
    <location>
        <begin position="255"/>
        <end position="410"/>
    </location>
</feature>
<feature type="domain" description="Glycosyltransferase 2-like" evidence="5">
    <location>
        <begin position="25"/>
        <end position="187"/>
    </location>
</feature>
<evidence type="ECO:0000256" key="1">
    <source>
        <dbReference type="ARBA" id="ARBA00006739"/>
    </source>
</evidence>
<gene>
    <name evidence="6" type="ORF">Saso_12700</name>
</gene>
<dbReference type="EMBL" id="BNEB01000002">
    <property type="protein sequence ID" value="GHI59620.1"/>
    <property type="molecule type" value="Genomic_DNA"/>
</dbReference>
<dbReference type="CDD" id="cd06442">
    <property type="entry name" value="DPM1_like"/>
    <property type="match status" value="1"/>
</dbReference>
<keyword evidence="7" id="KW-1185">Reference proteome</keyword>
<keyword evidence="2" id="KW-0328">Glycosyltransferase</keyword>
<proteinExistence type="inferred from homology"/>
<feature type="compositionally biased region" description="Low complexity" evidence="4">
    <location>
        <begin position="272"/>
        <end position="297"/>
    </location>
</feature>
<dbReference type="Gene3D" id="3.90.550.10">
    <property type="entry name" value="Spore Coat Polysaccharide Biosynthesis Protein SpsA, Chain A"/>
    <property type="match status" value="1"/>
</dbReference>
<reference evidence="7" key="1">
    <citation type="submission" date="2023-07" db="EMBL/GenBank/DDBJ databases">
        <title>Whole genome shotgun sequence of Streptomyces cacaoi subsp. asoensis NBRC 13813.</title>
        <authorList>
            <person name="Komaki H."/>
            <person name="Tamura T."/>
        </authorList>
    </citation>
    <scope>NUCLEOTIDE SEQUENCE [LARGE SCALE GENOMIC DNA]</scope>
    <source>
        <strain evidence="7">NBRC 13813</strain>
    </source>
</reference>
<feature type="compositionally biased region" description="Low complexity" evidence="4">
    <location>
        <begin position="371"/>
        <end position="400"/>
    </location>
</feature>